<dbReference type="PANTHER" id="PTHR47199">
    <property type="entry name" value="PHOTOSYSTEM II STABILITY/ASSEMBLY FACTOR HCF136, CHLOROPLASTIC"/>
    <property type="match status" value="1"/>
</dbReference>
<evidence type="ECO:0000259" key="4">
    <source>
        <dbReference type="Pfam" id="PF14870"/>
    </source>
</evidence>
<evidence type="ECO:0000256" key="1">
    <source>
        <dbReference type="ARBA" id="ARBA00022531"/>
    </source>
</evidence>
<name>A0ABU9Z032_9RHOO</name>
<evidence type="ECO:0000256" key="3">
    <source>
        <dbReference type="SAM" id="SignalP"/>
    </source>
</evidence>
<sequence>MKTIIHASMLAGSLALAATAHASMAQTATQTATQTTAAPAALNAPALQSKRAAFAAMLALTRAGSRIVAVGERGIVLYSDDDGQSWTQASTPISVSLTALRFIDDKRGWAVGHMGVVLSTEDGGLSWKKQLDGIQAAQLAYTQAQASGDEKAQRQAGFLLQDGPDKPFFDIWLDKSGNGFVIGAYNLIFRTRDGGKTWEDWGGHVDNPKNLHLHAIVASADALYIVGEQGLILRSNDGGQRFVRQSSPYAGSWFGALASSRGLLLYGLRGKAYLLPTGGEQWQEINTGSTAAISNLTELSNGRLLLATQSGQLLREDASGHFTALELRSSSPLTAVIETRSRRIIAASLRGFSLGAKPN</sequence>
<dbReference type="EMBL" id="JBDIVE010000006">
    <property type="protein sequence ID" value="MEN3069320.1"/>
    <property type="molecule type" value="Genomic_DNA"/>
</dbReference>
<dbReference type="PANTHER" id="PTHR47199:SF2">
    <property type="entry name" value="PHOTOSYSTEM II STABILITY_ASSEMBLY FACTOR HCF136, CHLOROPLASTIC"/>
    <property type="match status" value="1"/>
</dbReference>
<evidence type="ECO:0000313" key="5">
    <source>
        <dbReference type="EMBL" id="MEN3069320.1"/>
    </source>
</evidence>
<organism evidence="5 6">
    <name type="scientific">Uliginosibacterium sediminicola</name>
    <dbReference type="NCBI Taxonomy" id="2024550"/>
    <lineage>
        <taxon>Bacteria</taxon>
        <taxon>Pseudomonadati</taxon>
        <taxon>Pseudomonadota</taxon>
        <taxon>Betaproteobacteria</taxon>
        <taxon>Rhodocyclales</taxon>
        <taxon>Zoogloeaceae</taxon>
        <taxon>Uliginosibacterium</taxon>
    </lineage>
</organism>
<dbReference type="RefSeq" id="WP_345920090.1">
    <property type="nucleotide sequence ID" value="NZ_JBDIVE010000006.1"/>
</dbReference>
<dbReference type="Gene3D" id="2.130.10.10">
    <property type="entry name" value="YVTN repeat-like/Quinoprotein amine dehydrogenase"/>
    <property type="match status" value="2"/>
</dbReference>
<keyword evidence="3" id="KW-0732">Signal</keyword>
<feature type="domain" description="Photosynthesis system II assembly factor Ycf48/Hcf136-like" evidence="4">
    <location>
        <begin position="167"/>
        <end position="304"/>
    </location>
</feature>
<keyword evidence="6" id="KW-1185">Reference proteome</keyword>
<dbReference type="CDD" id="cd15482">
    <property type="entry name" value="Sialidase_non-viral"/>
    <property type="match status" value="1"/>
</dbReference>
<protein>
    <submittedName>
        <fullName evidence="5">YCF48-related protein</fullName>
    </submittedName>
</protein>
<evidence type="ECO:0000313" key="6">
    <source>
        <dbReference type="Proteomes" id="UP001410394"/>
    </source>
</evidence>
<feature type="chain" id="PRO_5045059198" evidence="3">
    <location>
        <begin position="23"/>
        <end position="359"/>
    </location>
</feature>
<keyword evidence="1" id="KW-0602">Photosynthesis</keyword>
<dbReference type="Proteomes" id="UP001410394">
    <property type="component" value="Unassembled WGS sequence"/>
</dbReference>
<dbReference type="Pfam" id="PF14870">
    <property type="entry name" value="PSII_BNR"/>
    <property type="match status" value="1"/>
</dbReference>
<proteinExistence type="predicted"/>
<accession>A0ABU9Z032</accession>
<feature type="signal peptide" evidence="3">
    <location>
        <begin position="1"/>
        <end position="22"/>
    </location>
</feature>
<gene>
    <name evidence="5" type="ORF">ABDB84_12585</name>
</gene>
<reference evidence="5 6" key="1">
    <citation type="journal article" date="2018" name="Int. J. Syst. Evol. Microbiol.">
        <title>Uliginosibacterium sediminicola sp. nov., isolated from freshwater sediment.</title>
        <authorList>
            <person name="Hwang W.M."/>
            <person name="Kim S.M."/>
            <person name="Kang K."/>
            <person name="Ahn T.Y."/>
        </authorList>
    </citation>
    <scope>NUCLEOTIDE SEQUENCE [LARGE SCALE GENOMIC DNA]</scope>
    <source>
        <strain evidence="5 6">M1-21</strain>
    </source>
</reference>
<dbReference type="SUPFAM" id="SSF110296">
    <property type="entry name" value="Oligoxyloglucan reducing end-specific cellobiohydrolase"/>
    <property type="match status" value="1"/>
</dbReference>
<evidence type="ECO:0000256" key="2">
    <source>
        <dbReference type="ARBA" id="ARBA00023276"/>
    </source>
</evidence>
<comment type="caution">
    <text evidence="5">The sequence shown here is derived from an EMBL/GenBank/DDBJ whole genome shotgun (WGS) entry which is preliminary data.</text>
</comment>
<dbReference type="InterPro" id="IPR015943">
    <property type="entry name" value="WD40/YVTN_repeat-like_dom_sf"/>
</dbReference>
<dbReference type="InterPro" id="IPR028203">
    <property type="entry name" value="PSII_CF48-like_dom"/>
</dbReference>
<keyword evidence="2" id="KW-0604">Photosystem II</keyword>